<dbReference type="GO" id="GO:0003735">
    <property type="term" value="F:structural constituent of ribosome"/>
    <property type="evidence" value="ECO:0007669"/>
    <property type="project" value="InterPro"/>
</dbReference>
<dbReference type="NCBIfam" id="TIGR00030">
    <property type="entry name" value="S21p"/>
    <property type="match status" value="1"/>
</dbReference>
<dbReference type="AlphaFoldDB" id="A0A2H0XA98"/>
<dbReference type="EMBL" id="PEYV01000012">
    <property type="protein sequence ID" value="PIS21836.1"/>
    <property type="molecule type" value="Genomic_DNA"/>
</dbReference>
<accession>A0A2H0XA98</accession>
<keyword evidence="3 5" id="KW-0687">Ribonucleoprotein</keyword>
<dbReference type="Gene3D" id="1.20.5.1150">
    <property type="entry name" value="Ribosomal protein S8"/>
    <property type="match status" value="1"/>
</dbReference>
<dbReference type="GO" id="GO:0005840">
    <property type="term" value="C:ribosome"/>
    <property type="evidence" value="ECO:0007669"/>
    <property type="project" value="UniProtKB-KW"/>
</dbReference>
<dbReference type="GO" id="GO:0006412">
    <property type="term" value="P:translation"/>
    <property type="evidence" value="ECO:0007669"/>
    <property type="project" value="UniProtKB-UniRule"/>
</dbReference>
<comment type="similarity">
    <text evidence="1 5 6">Belongs to the bacterial ribosomal protein bS21 family.</text>
</comment>
<evidence type="ECO:0000256" key="1">
    <source>
        <dbReference type="ARBA" id="ARBA00006640"/>
    </source>
</evidence>
<dbReference type="GO" id="GO:1990904">
    <property type="term" value="C:ribonucleoprotein complex"/>
    <property type="evidence" value="ECO:0007669"/>
    <property type="project" value="UniProtKB-KW"/>
</dbReference>
<evidence type="ECO:0000256" key="4">
    <source>
        <dbReference type="ARBA" id="ARBA00035135"/>
    </source>
</evidence>
<dbReference type="InterPro" id="IPR001911">
    <property type="entry name" value="Ribosomal_bS21"/>
</dbReference>
<evidence type="ECO:0000313" key="7">
    <source>
        <dbReference type="EMBL" id="PIS21836.1"/>
    </source>
</evidence>
<dbReference type="Pfam" id="PF01165">
    <property type="entry name" value="Ribosomal_S21"/>
    <property type="match status" value="1"/>
</dbReference>
<evidence type="ECO:0000313" key="8">
    <source>
        <dbReference type="Proteomes" id="UP000231098"/>
    </source>
</evidence>
<evidence type="ECO:0000256" key="5">
    <source>
        <dbReference type="HAMAP-Rule" id="MF_00358"/>
    </source>
</evidence>
<comment type="caution">
    <text evidence="7">The sequence shown here is derived from an EMBL/GenBank/DDBJ whole genome shotgun (WGS) entry which is preliminary data.</text>
</comment>
<evidence type="ECO:0000256" key="3">
    <source>
        <dbReference type="ARBA" id="ARBA00023274"/>
    </source>
</evidence>
<dbReference type="HAMAP" id="MF_00358">
    <property type="entry name" value="Ribosomal_bS21"/>
    <property type="match status" value="1"/>
</dbReference>
<name>A0A2H0XA98_UNCKA</name>
<dbReference type="PRINTS" id="PR00976">
    <property type="entry name" value="RIBOSOMALS21"/>
</dbReference>
<evidence type="ECO:0000256" key="6">
    <source>
        <dbReference type="RuleBase" id="RU000667"/>
    </source>
</evidence>
<keyword evidence="2 5" id="KW-0689">Ribosomal protein</keyword>
<proteinExistence type="inferred from homology"/>
<reference evidence="8" key="1">
    <citation type="submission" date="2017-09" db="EMBL/GenBank/DDBJ databases">
        <title>Depth-based differentiation of microbial function through sediment-hosted aquifers and enrichment of novel symbionts in the deep terrestrial subsurface.</title>
        <authorList>
            <person name="Probst A.J."/>
            <person name="Ladd B."/>
            <person name="Jarett J.K."/>
            <person name="Geller-Mcgrath D.E."/>
            <person name="Sieber C.M.K."/>
            <person name="Emerson J.B."/>
            <person name="Anantharaman K."/>
            <person name="Thomas B.C."/>
            <person name="Malmstrom R."/>
            <person name="Stieglmeier M."/>
            <person name="Klingl A."/>
            <person name="Woyke T."/>
            <person name="Ryan C.M."/>
            <person name="Banfield J.F."/>
        </authorList>
    </citation>
    <scope>NUCLEOTIDE SEQUENCE [LARGE SCALE GENOMIC DNA]</scope>
</reference>
<evidence type="ECO:0000256" key="2">
    <source>
        <dbReference type="ARBA" id="ARBA00022980"/>
    </source>
</evidence>
<protein>
    <recommendedName>
        <fullName evidence="4 5">Small ribosomal subunit protein bS21</fullName>
    </recommendedName>
</protein>
<dbReference type="Proteomes" id="UP000231098">
    <property type="component" value="Unassembled WGS sequence"/>
</dbReference>
<sequence>MAKVVLREGESLEQALRRFTMQVQEEEIMEELEKRKYYIKPSVIRRQLKDLKKFKYSKKKI</sequence>
<dbReference type="InterPro" id="IPR038380">
    <property type="entry name" value="Ribosomal_bS21_sf"/>
</dbReference>
<organism evidence="7 8">
    <name type="scientific">candidate division WWE3 bacterium CG08_land_8_20_14_0_20_41_15</name>
    <dbReference type="NCBI Taxonomy" id="1975086"/>
    <lineage>
        <taxon>Bacteria</taxon>
        <taxon>Katanobacteria</taxon>
    </lineage>
</organism>
<gene>
    <name evidence="5" type="primary">rpsU</name>
    <name evidence="7" type="ORF">COT51_00610</name>
</gene>